<feature type="non-terminal residue" evidence="1">
    <location>
        <position position="22"/>
    </location>
</feature>
<keyword evidence="2" id="KW-1185">Reference proteome</keyword>
<evidence type="ECO:0000313" key="1">
    <source>
        <dbReference type="EMBL" id="CAG7832980.1"/>
    </source>
</evidence>
<reference evidence="1" key="1">
    <citation type="submission" date="2021-06" db="EMBL/GenBank/DDBJ databases">
        <authorList>
            <person name="Hodson N. C."/>
            <person name="Mongue J. A."/>
            <person name="Jaron S. K."/>
        </authorList>
    </citation>
    <scope>NUCLEOTIDE SEQUENCE</scope>
</reference>
<gene>
    <name evidence="1" type="ORF">AFUS01_LOCUS42633</name>
</gene>
<evidence type="ECO:0000313" key="2">
    <source>
        <dbReference type="Proteomes" id="UP000708208"/>
    </source>
</evidence>
<organism evidence="1 2">
    <name type="scientific">Allacma fusca</name>
    <dbReference type="NCBI Taxonomy" id="39272"/>
    <lineage>
        <taxon>Eukaryota</taxon>
        <taxon>Metazoa</taxon>
        <taxon>Ecdysozoa</taxon>
        <taxon>Arthropoda</taxon>
        <taxon>Hexapoda</taxon>
        <taxon>Collembola</taxon>
        <taxon>Symphypleona</taxon>
        <taxon>Sminthuridae</taxon>
        <taxon>Allacma</taxon>
    </lineage>
</organism>
<sequence>IHIERASIQHITSIHNISYNTE</sequence>
<name>A0A8J2PQV5_9HEXA</name>
<proteinExistence type="predicted"/>
<dbReference type="EMBL" id="CAJVCH010567881">
    <property type="protein sequence ID" value="CAG7832980.1"/>
    <property type="molecule type" value="Genomic_DNA"/>
</dbReference>
<comment type="caution">
    <text evidence="1">The sequence shown here is derived from an EMBL/GenBank/DDBJ whole genome shotgun (WGS) entry which is preliminary data.</text>
</comment>
<accession>A0A8J2PQV5</accession>
<dbReference type="AlphaFoldDB" id="A0A8J2PQV5"/>
<dbReference type="Proteomes" id="UP000708208">
    <property type="component" value="Unassembled WGS sequence"/>
</dbReference>
<protein>
    <submittedName>
        <fullName evidence="1">Uncharacterized protein</fullName>
    </submittedName>
</protein>